<accession>A0ACC0BRQ8</accession>
<comment type="caution">
    <text evidence="1">The sequence shown here is derived from an EMBL/GenBank/DDBJ whole genome shotgun (WGS) entry which is preliminary data.</text>
</comment>
<organism evidence="1 2">
    <name type="scientific">Catharanthus roseus</name>
    <name type="common">Madagascar periwinkle</name>
    <name type="synonym">Vinca rosea</name>
    <dbReference type="NCBI Taxonomy" id="4058"/>
    <lineage>
        <taxon>Eukaryota</taxon>
        <taxon>Viridiplantae</taxon>
        <taxon>Streptophyta</taxon>
        <taxon>Embryophyta</taxon>
        <taxon>Tracheophyta</taxon>
        <taxon>Spermatophyta</taxon>
        <taxon>Magnoliopsida</taxon>
        <taxon>eudicotyledons</taxon>
        <taxon>Gunneridae</taxon>
        <taxon>Pentapetalae</taxon>
        <taxon>asterids</taxon>
        <taxon>lamiids</taxon>
        <taxon>Gentianales</taxon>
        <taxon>Apocynaceae</taxon>
        <taxon>Rauvolfioideae</taxon>
        <taxon>Vinceae</taxon>
        <taxon>Catharanthinae</taxon>
        <taxon>Catharanthus</taxon>
    </lineage>
</organism>
<sequence length="347" mass="39582">MKLEENMDSFKESLEESIGFEAYEDPNTFEEFLESKEYIDLGHLFTTDRIFSSKDELVHWAKQTAMNAKTYLIITRYQRSRTADRRPYITLACERGGSVKKYKKAIAGRLTEEQLHQIEQFRKSHVPSCNILRFLREQDVGYAVSAKKIYNVVVKIKRNWMQGRNTVEEVLCLSAQRGYTVFHRNREKSNVLSDIVVAHTTSIAMIRTYNMSFLEALHMTPTGKNFTVATGSIINEGEPLVILTNRESGLMSRGRGRKTGRSSLSSVVNLDALSTPFPFNNAFPEFIYEFILNWKNVVGDGSTTVLSLISNMDGNAGTIFIGFIEEQQHFIQLHLRDGCPLPPLQVQ</sequence>
<evidence type="ECO:0000313" key="1">
    <source>
        <dbReference type="EMBL" id="KAI5675281.1"/>
    </source>
</evidence>
<protein>
    <submittedName>
        <fullName evidence="1">Uncharacterized protein</fullName>
    </submittedName>
</protein>
<keyword evidence="2" id="KW-1185">Reference proteome</keyword>
<gene>
    <name evidence="1" type="ORF">M9H77_06231</name>
</gene>
<name>A0ACC0BRQ8_CATRO</name>
<proteinExistence type="predicted"/>
<reference evidence="2" key="1">
    <citation type="journal article" date="2023" name="Nat. Plants">
        <title>Single-cell RNA sequencing provides a high-resolution roadmap for understanding the multicellular compartmentation of specialized metabolism.</title>
        <authorList>
            <person name="Sun S."/>
            <person name="Shen X."/>
            <person name="Li Y."/>
            <person name="Li Y."/>
            <person name="Wang S."/>
            <person name="Li R."/>
            <person name="Zhang H."/>
            <person name="Shen G."/>
            <person name="Guo B."/>
            <person name="Wei J."/>
            <person name="Xu J."/>
            <person name="St-Pierre B."/>
            <person name="Chen S."/>
            <person name="Sun C."/>
        </authorList>
    </citation>
    <scope>NUCLEOTIDE SEQUENCE [LARGE SCALE GENOMIC DNA]</scope>
</reference>
<dbReference type="Proteomes" id="UP001060085">
    <property type="component" value="Linkage Group LG02"/>
</dbReference>
<evidence type="ECO:0000313" key="2">
    <source>
        <dbReference type="Proteomes" id="UP001060085"/>
    </source>
</evidence>
<dbReference type="EMBL" id="CM044702">
    <property type="protein sequence ID" value="KAI5675281.1"/>
    <property type="molecule type" value="Genomic_DNA"/>
</dbReference>